<keyword evidence="3 4" id="KW-0975">Bacterial flagellum</keyword>
<dbReference type="HAMAP" id="MF_00724">
    <property type="entry name" value="FliE"/>
    <property type="match status" value="1"/>
</dbReference>
<sequence>MNNRIAQIYKNIAQQTNEGTKQQKTVQEPKKSFADVLKESLAEVNKLQLDAEEALKALATGKEEDIEKVMVTLQKADVSLKLLMEVRNKALEAYQEIMRMQV</sequence>
<comment type="subcellular location">
    <subcellularLocation>
        <location evidence="1 4">Bacterial flagellum basal body</location>
    </subcellularLocation>
</comment>
<accession>A0A0S3QSX1</accession>
<dbReference type="PRINTS" id="PR01006">
    <property type="entry name" value="FLGHOOKFLIE"/>
</dbReference>
<keyword evidence="7" id="KW-0966">Cell projection</keyword>
<dbReference type="InterPro" id="IPR001624">
    <property type="entry name" value="FliE"/>
</dbReference>
<dbReference type="STRING" id="1298851.TST_0628"/>
<dbReference type="GO" id="GO:0003774">
    <property type="term" value="F:cytoskeletal motor activity"/>
    <property type="evidence" value="ECO:0007669"/>
    <property type="project" value="InterPro"/>
</dbReference>
<keyword evidence="7" id="KW-0969">Cilium</keyword>
<gene>
    <name evidence="4 7" type="primary">fliE</name>
    <name evidence="7" type="ORF">TST_0628</name>
</gene>
<dbReference type="GO" id="GO:0009425">
    <property type="term" value="C:bacterial-type flagellum basal body"/>
    <property type="evidence" value="ECO:0007669"/>
    <property type="project" value="UniProtKB-SubCell"/>
</dbReference>
<dbReference type="PANTHER" id="PTHR34653">
    <property type="match status" value="1"/>
</dbReference>
<evidence type="ECO:0000256" key="2">
    <source>
        <dbReference type="ARBA" id="ARBA00009272"/>
    </source>
</evidence>
<dbReference type="GO" id="GO:0005198">
    <property type="term" value="F:structural molecule activity"/>
    <property type="evidence" value="ECO:0007669"/>
    <property type="project" value="UniProtKB-UniRule"/>
</dbReference>
<evidence type="ECO:0000256" key="6">
    <source>
        <dbReference type="SAM" id="Coils"/>
    </source>
</evidence>
<keyword evidence="8" id="KW-1185">Reference proteome</keyword>
<keyword evidence="6" id="KW-0175">Coiled coil</keyword>
<dbReference type="PANTHER" id="PTHR34653:SF1">
    <property type="entry name" value="FLAGELLAR HOOK-BASAL BODY COMPLEX PROTEIN FLIE"/>
    <property type="match status" value="1"/>
</dbReference>
<organism evidence="7 8">
    <name type="scientific">Thermosulfidibacter takaii (strain DSM 17441 / JCM 13301 / NBRC 103674 / ABI70S6)</name>
    <dbReference type="NCBI Taxonomy" id="1298851"/>
    <lineage>
        <taxon>Bacteria</taxon>
        <taxon>Pseudomonadati</taxon>
        <taxon>Thermosulfidibacterota</taxon>
        <taxon>Thermosulfidibacteria</taxon>
        <taxon>Thermosulfidibacterales</taxon>
        <taxon>Thermosulfidibacteraceae</taxon>
    </lineage>
</organism>
<dbReference type="RefSeq" id="WP_070098508.1">
    <property type="nucleotide sequence ID" value="NZ_AP013035.1"/>
</dbReference>
<dbReference type="EMBL" id="AP013035">
    <property type="protein sequence ID" value="BAT71434.1"/>
    <property type="molecule type" value="Genomic_DNA"/>
</dbReference>
<dbReference type="NCBIfam" id="TIGR00205">
    <property type="entry name" value="fliE"/>
    <property type="match status" value="1"/>
</dbReference>
<dbReference type="GO" id="GO:0071973">
    <property type="term" value="P:bacterial-type flagellum-dependent cell motility"/>
    <property type="evidence" value="ECO:0007669"/>
    <property type="project" value="InterPro"/>
</dbReference>
<dbReference type="AlphaFoldDB" id="A0A0S3QSX1"/>
<name>A0A0S3QSX1_THET7</name>
<dbReference type="KEGG" id="ttk:TST_0628"/>
<protein>
    <recommendedName>
        <fullName evidence="4 5">Flagellar hook-basal body complex protein FliE</fullName>
    </recommendedName>
</protein>
<proteinExistence type="inferred from homology"/>
<comment type="similarity">
    <text evidence="2 4">Belongs to the FliE family.</text>
</comment>
<dbReference type="OrthoDB" id="9812413at2"/>
<dbReference type="Proteomes" id="UP000063234">
    <property type="component" value="Chromosome"/>
</dbReference>
<keyword evidence="7" id="KW-0282">Flagellum</keyword>
<evidence type="ECO:0000313" key="8">
    <source>
        <dbReference type="Proteomes" id="UP000063234"/>
    </source>
</evidence>
<evidence type="ECO:0000256" key="3">
    <source>
        <dbReference type="ARBA" id="ARBA00023143"/>
    </source>
</evidence>
<evidence type="ECO:0000313" key="7">
    <source>
        <dbReference type="EMBL" id="BAT71434.1"/>
    </source>
</evidence>
<dbReference type="Pfam" id="PF02049">
    <property type="entry name" value="FliE"/>
    <property type="match status" value="1"/>
</dbReference>
<reference evidence="8" key="1">
    <citation type="journal article" date="2018" name="Science">
        <title>A primordial and reversible TCA cycle in a facultatively chemolithoautotrophic thermophile.</title>
        <authorList>
            <person name="Nunoura T."/>
            <person name="Chikaraishi Y."/>
            <person name="Izaki R."/>
            <person name="Suwa T."/>
            <person name="Sato T."/>
            <person name="Harada T."/>
            <person name="Mori K."/>
            <person name="Kato Y."/>
            <person name="Miyazaki M."/>
            <person name="Shimamura S."/>
            <person name="Yanagawa K."/>
            <person name="Shuto A."/>
            <person name="Ohkouchi N."/>
            <person name="Fujita N."/>
            <person name="Takaki Y."/>
            <person name="Atomi H."/>
            <person name="Takai K."/>
        </authorList>
    </citation>
    <scope>NUCLEOTIDE SEQUENCE [LARGE SCALE GENOMIC DNA]</scope>
    <source>
        <strain evidence="8">DSM 17441 / JCM 13301 / NBRC 103674 / ABI70S6</strain>
    </source>
</reference>
<evidence type="ECO:0000256" key="5">
    <source>
        <dbReference type="NCBIfam" id="TIGR00205"/>
    </source>
</evidence>
<dbReference type="PATRIC" id="fig|1298851.3.peg.654"/>
<evidence type="ECO:0000256" key="4">
    <source>
        <dbReference type="HAMAP-Rule" id="MF_00724"/>
    </source>
</evidence>
<evidence type="ECO:0000256" key="1">
    <source>
        <dbReference type="ARBA" id="ARBA00004117"/>
    </source>
</evidence>
<feature type="coiled-coil region" evidence="6">
    <location>
        <begin position="37"/>
        <end position="64"/>
    </location>
</feature>